<dbReference type="Pfam" id="PF17772">
    <property type="entry name" value="zf-MYST"/>
    <property type="match status" value="1"/>
</dbReference>
<evidence type="ECO:0000256" key="9">
    <source>
        <dbReference type="ARBA" id="ARBA00022990"/>
    </source>
</evidence>
<dbReference type="InterPro" id="IPR002717">
    <property type="entry name" value="HAT_MYST-type"/>
</dbReference>
<dbReference type="FunFam" id="3.40.630.30:FF:000002">
    <property type="entry name" value="Histone acetyltransferase"/>
    <property type="match status" value="1"/>
</dbReference>
<dbReference type="EMBL" id="CM008974">
    <property type="protein sequence ID" value="PNW74145.1"/>
    <property type="molecule type" value="Genomic_DNA"/>
</dbReference>
<dbReference type="OrthoDB" id="787137at2759"/>
<evidence type="ECO:0000256" key="1">
    <source>
        <dbReference type="ARBA" id="ARBA00004123"/>
    </source>
</evidence>
<dbReference type="GO" id="GO:0006357">
    <property type="term" value="P:regulation of transcription by RNA polymerase II"/>
    <property type="evidence" value="ECO:0000318"/>
    <property type="project" value="GO_Central"/>
</dbReference>
<evidence type="ECO:0000256" key="12">
    <source>
        <dbReference type="RuleBase" id="RU361211"/>
    </source>
</evidence>
<dbReference type="Pfam" id="PF01853">
    <property type="entry name" value="MOZ_SAS"/>
    <property type="match status" value="1"/>
</dbReference>
<dbReference type="SUPFAM" id="SSF54160">
    <property type="entry name" value="Chromo domain-like"/>
    <property type="match status" value="1"/>
</dbReference>
<evidence type="ECO:0000256" key="11">
    <source>
        <dbReference type="PIRSR" id="PIRSR602717-51"/>
    </source>
</evidence>
<keyword evidence="4" id="KW-0808">Transferase</keyword>
<dbReference type="Gene3D" id="1.10.10.10">
    <property type="entry name" value="Winged helix-like DNA-binding domain superfamily/Winged helix DNA-binding domain"/>
    <property type="match status" value="1"/>
</dbReference>
<dbReference type="Gene3D" id="3.30.60.60">
    <property type="entry name" value="N-acetyl transferase-like"/>
    <property type="match status" value="1"/>
</dbReference>
<evidence type="ECO:0000256" key="6">
    <source>
        <dbReference type="ARBA" id="ARBA00022771"/>
    </source>
</evidence>
<feature type="region of interest" description="Disordered" evidence="13">
    <location>
        <begin position="1"/>
        <end position="23"/>
    </location>
</feature>
<dbReference type="PANTHER" id="PTHR10615">
    <property type="entry name" value="HISTONE ACETYLTRANSFERASE"/>
    <property type="match status" value="1"/>
</dbReference>
<dbReference type="AlphaFoldDB" id="A0A2K3D0S8"/>
<dbReference type="PaxDb" id="3055-EDP08877"/>
<dbReference type="GO" id="GO:0008270">
    <property type="term" value="F:zinc ion binding"/>
    <property type="evidence" value="ECO:0007669"/>
    <property type="project" value="UniProtKB-KW"/>
</dbReference>
<comment type="subcellular location">
    <subcellularLocation>
        <location evidence="1 12">Nucleus</location>
    </subcellularLocation>
</comment>
<feature type="domain" description="MYST-type HAT" evidence="14">
    <location>
        <begin position="151"/>
        <end position="440"/>
    </location>
</feature>
<dbReference type="PANTHER" id="PTHR10615:SF161">
    <property type="entry name" value="HISTONE ACETYLTRANSFERASE KAT7"/>
    <property type="match status" value="1"/>
</dbReference>
<reference evidence="15 16" key="1">
    <citation type="journal article" date="2007" name="Science">
        <title>The Chlamydomonas genome reveals the evolution of key animal and plant functions.</title>
        <authorList>
            <person name="Merchant S.S."/>
            <person name="Prochnik S.E."/>
            <person name="Vallon O."/>
            <person name="Harris E.H."/>
            <person name="Karpowicz S.J."/>
            <person name="Witman G.B."/>
            <person name="Terry A."/>
            <person name="Salamov A."/>
            <person name="Fritz-Laylin L.K."/>
            <person name="Marechal-Drouard L."/>
            <person name="Marshall W.F."/>
            <person name="Qu L.H."/>
            <person name="Nelson D.R."/>
            <person name="Sanderfoot A.A."/>
            <person name="Spalding M.H."/>
            <person name="Kapitonov V.V."/>
            <person name="Ren Q."/>
            <person name="Ferris P."/>
            <person name="Lindquist E."/>
            <person name="Shapiro H."/>
            <person name="Lucas S.M."/>
            <person name="Grimwood J."/>
            <person name="Schmutz J."/>
            <person name="Cardol P."/>
            <person name="Cerutti H."/>
            <person name="Chanfreau G."/>
            <person name="Chen C.L."/>
            <person name="Cognat V."/>
            <person name="Croft M.T."/>
            <person name="Dent R."/>
            <person name="Dutcher S."/>
            <person name="Fernandez E."/>
            <person name="Fukuzawa H."/>
            <person name="Gonzalez-Ballester D."/>
            <person name="Gonzalez-Halphen D."/>
            <person name="Hallmann A."/>
            <person name="Hanikenne M."/>
            <person name="Hippler M."/>
            <person name="Inwood W."/>
            <person name="Jabbari K."/>
            <person name="Kalanon M."/>
            <person name="Kuras R."/>
            <person name="Lefebvre P.A."/>
            <person name="Lemaire S.D."/>
            <person name="Lobanov A.V."/>
            <person name="Lohr M."/>
            <person name="Manuell A."/>
            <person name="Meier I."/>
            <person name="Mets L."/>
            <person name="Mittag M."/>
            <person name="Mittelmeier T."/>
            <person name="Moroney J.V."/>
            <person name="Moseley J."/>
            <person name="Napoli C."/>
            <person name="Nedelcu A.M."/>
            <person name="Niyogi K."/>
            <person name="Novoselov S.V."/>
            <person name="Paulsen I.T."/>
            <person name="Pazour G."/>
            <person name="Purton S."/>
            <person name="Ral J.P."/>
            <person name="Riano-Pachon D.M."/>
            <person name="Riekhof W."/>
            <person name="Rymarquis L."/>
            <person name="Schroda M."/>
            <person name="Stern D."/>
            <person name="Umen J."/>
            <person name="Willows R."/>
            <person name="Wilson N."/>
            <person name="Zimmer S.L."/>
            <person name="Allmer J."/>
            <person name="Balk J."/>
            <person name="Bisova K."/>
            <person name="Chen C.J."/>
            <person name="Elias M."/>
            <person name="Gendler K."/>
            <person name="Hauser C."/>
            <person name="Lamb M.R."/>
            <person name="Ledford H."/>
            <person name="Long J.C."/>
            <person name="Minagawa J."/>
            <person name="Page M.D."/>
            <person name="Pan J."/>
            <person name="Pootakham W."/>
            <person name="Roje S."/>
            <person name="Rose A."/>
            <person name="Stahlberg E."/>
            <person name="Terauchi A.M."/>
            <person name="Yang P."/>
            <person name="Ball S."/>
            <person name="Bowler C."/>
            <person name="Dieckmann C.L."/>
            <person name="Gladyshev V.N."/>
            <person name="Green P."/>
            <person name="Jorgensen R."/>
            <person name="Mayfield S."/>
            <person name="Mueller-Roeber B."/>
            <person name="Rajamani S."/>
            <person name="Sayre R.T."/>
            <person name="Brokstein P."/>
            <person name="Dubchak I."/>
            <person name="Goodstein D."/>
            <person name="Hornick L."/>
            <person name="Huang Y.W."/>
            <person name="Jhaveri J."/>
            <person name="Luo Y."/>
            <person name="Martinez D."/>
            <person name="Ngau W.C."/>
            <person name="Otillar B."/>
            <person name="Poliakov A."/>
            <person name="Porter A."/>
            <person name="Szajkowski L."/>
            <person name="Werner G."/>
            <person name="Zhou K."/>
            <person name="Grigoriev I.V."/>
            <person name="Rokhsar D.S."/>
            <person name="Grossman A.R."/>
        </authorList>
    </citation>
    <scope>NUCLEOTIDE SEQUENCE [LARGE SCALE GENOMIC DNA]</scope>
    <source>
        <strain evidence="16">CC-503</strain>
    </source>
</reference>
<dbReference type="RefSeq" id="XP_042917660.1">
    <property type="nucleotide sequence ID" value="XM_043069685.1"/>
</dbReference>
<dbReference type="GO" id="GO:0003712">
    <property type="term" value="F:transcription coregulator activity"/>
    <property type="evidence" value="ECO:0000318"/>
    <property type="project" value="GO_Central"/>
</dbReference>
<dbReference type="InterPro" id="IPR025995">
    <property type="entry name" value="Tudor-knot"/>
</dbReference>
<feature type="active site" description="Proton donor/acceptor" evidence="11">
    <location>
        <position position="344"/>
    </location>
</feature>
<dbReference type="ExpressionAtlas" id="A0A2K3D0S8">
    <property type="expression patterns" value="baseline and differential"/>
</dbReference>
<dbReference type="EC" id="2.3.1.48" evidence="3 12"/>
<dbReference type="Gene3D" id="2.30.30.140">
    <property type="match status" value="1"/>
</dbReference>
<protein>
    <recommendedName>
        <fullName evidence="3 12">Histone acetyltransferase</fullName>
        <ecNumber evidence="3 12">2.3.1.48</ecNumber>
    </recommendedName>
</protein>
<evidence type="ECO:0000313" key="15">
    <source>
        <dbReference type="EMBL" id="PNW74145.1"/>
    </source>
</evidence>
<dbReference type="GO" id="GO:0004402">
    <property type="term" value="F:histone acetyltransferase activity"/>
    <property type="evidence" value="ECO:0000318"/>
    <property type="project" value="GO_Central"/>
</dbReference>
<dbReference type="GO" id="GO:0003682">
    <property type="term" value="F:chromatin binding"/>
    <property type="evidence" value="ECO:0000318"/>
    <property type="project" value="GO_Central"/>
</dbReference>
<dbReference type="PROSITE" id="PS51726">
    <property type="entry name" value="MYST_HAT"/>
    <property type="match status" value="1"/>
</dbReference>
<evidence type="ECO:0000256" key="3">
    <source>
        <dbReference type="ARBA" id="ARBA00013184"/>
    </source>
</evidence>
<comment type="similarity">
    <text evidence="2 12">Belongs to the MYST (SAS/MOZ) family.</text>
</comment>
<keyword evidence="9" id="KW-0007">Acetylation</keyword>
<evidence type="ECO:0000256" key="4">
    <source>
        <dbReference type="ARBA" id="ARBA00022679"/>
    </source>
</evidence>
<dbReference type="SUPFAM" id="SSF55729">
    <property type="entry name" value="Acyl-CoA N-acyltransferases (Nat)"/>
    <property type="match status" value="1"/>
</dbReference>
<evidence type="ECO:0000256" key="7">
    <source>
        <dbReference type="ARBA" id="ARBA00022833"/>
    </source>
</evidence>
<dbReference type="Proteomes" id="UP000006906">
    <property type="component" value="Chromosome 13"/>
</dbReference>
<keyword evidence="8" id="KW-0156">Chromatin regulator</keyword>
<evidence type="ECO:0000256" key="10">
    <source>
        <dbReference type="ARBA" id="ARBA00023242"/>
    </source>
</evidence>
<evidence type="ECO:0000256" key="13">
    <source>
        <dbReference type="SAM" id="MobiDB-lite"/>
    </source>
</evidence>
<keyword evidence="5" id="KW-0479">Metal-binding</keyword>
<dbReference type="GO" id="GO:0000785">
    <property type="term" value="C:chromatin"/>
    <property type="evidence" value="ECO:0000318"/>
    <property type="project" value="GO_Central"/>
</dbReference>
<gene>
    <name evidence="15" type="ORF">CHLRE_13g587150v5</name>
</gene>
<feature type="region of interest" description="Disordered" evidence="13">
    <location>
        <begin position="131"/>
        <end position="151"/>
    </location>
</feature>
<dbReference type="InterPro" id="IPR040706">
    <property type="entry name" value="Zf-MYST"/>
</dbReference>
<evidence type="ECO:0000259" key="14">
    <source>
        <dbReference type="PROSITE" id="PS51726"/>
    </source>
</evidence>
<dbReference type="FunFam" id="1.10.10.10:FF:000022">
    <property type="entry name" value="Histone acetyltransferase"/>
    <property type="match status" value="1"/>
</dbReference>
<organism evidence="15 16">
    <name type="scientific">Chlamydomonas reinhardtii</name>
    <name type="common">Chlamydomonas smithii</name>
    <dbReference type="NCBI Taxonomy" id="3055"/>
    <lineage>
        <taxon>Eukaryota</taxon>
        <taxon>Viridiplantae</taxon>
        <taxon>Chlorophyta</taxon>
        <taxon>core chlorophytes</taxon>
        <taxon>Chlorophyceae</taxon>
        <taxon>CS clade</taxon>
        <taxon>Chlamydomonadales</taxon>
        <taxon>Chlamydomonadaceae</taxon>
        <taxon>Chlamydomonas</taxon>
    </lineage>
</organism>
<keyword evidence="7" id="KW-0862">Zinc</keyword>
<evidence type="ECO:0000256" key="5">
    <source>
        <dbReference type="ARBA" id="ARBA00022723"/>
    </source>
</evidence>
<dbReference type="KEGG" id="cre:CHLRE_13g587150v5"/>
<dbReference type="Gramene" id="PNW74145">
    <property type="protein sequence ID" value="PNW74145"/>
    <property type="gene ID" value="CHLRE_13g587150v5"/>
</dbReference>
<evidence type="ECO:0000256" key="2">
    <source>
        <dbReference type="ARBA" id="ARBA00010107"/>
    </source>
</evidence>
<dbReference type="Pfam" id="PF11717">
    <property type="entry name" value="Tudor-knot"/>
    <property type="match status" value="1"/>
</dbReference>
<sequence>MAEGRDDDARPNTGRGASTSAPVFEPGQKVTCIASFDGQQYATEIVDRRIERGEYVYYVHYIERDRRLDEWVTVDKLSSWATTPRPSLARLDTLPSISMGGDLTSPTGDGNTLKVTRRLKRKYEEAHHLAGDDHHAHGGDHGHDKDHHHPPRVKNIQMIEFGRYEMDTWYYSPYPEPYASCTKLYLCEYTLKYFRKKKTLLRHLAKLDIRHPPGDEIYRSPPPPPGQPNYSGGAVTKPPISVFEVDGKKAKVYCQNLCLLSKLFLDHKTLYYDVDPFLFYVMCERDQHGYHMVGYFSKEKSCMEDYNLACILTLPAYQRKGYGKFLIAFAYELSRREGRVGTPERPLSDLGAVSFRSYWTRVLLEQLRNVKGDVSIKEMSDATMIRGQDIVETLQSLGLIKYWKGTHLIHADPRVVQEHWAKFAHQRVIEVDPACLHWQPLPAPTARKRP</sequence>
<keyword evidence="10 12" id="KW-0539">Nucleus</keyword>
<dbReference type="InParanoid" id="A0A2K3D0S8"/>
<dbReference type="InterPro" id="IPR016197">
    <property type="entry name" value="Chromo-like_dom_sf"/>
</dbReference>
<dbReference type="Gene3D" id="3.40.630.30">
    <property type="match status" value="1"/>
</dbReference>
<name>A0A2K3D0S8_CHLRE</name>
<dbReference type="GeneID" id="5719427"/>
<dbReference type="CDD" id="cd04301">
    <property type="entry name" value="NAT_SF"/>
    <property type="match status" value="1"/>
</dbReference>
<evidence type="ECO:0000256" key="8">
    <source>
        <dbReference type="ARBA" id="ARBA00022853"/>
    </source>
</evidence>
<accession>A0A2K3D0S8</accession>
<dbReference type="STRING" id="3055.A0A2K3D0S8"/>
<dbReference type="InterPro" id="IPR036388">
    <property type="entry name" value="WH-like_DNA-bd_sf"/>
</dbReference>
<comment type="catalytic activity">
    <reaction evidence="12">
        <text>L-lysyl-[protein] + acetyl-CoA = N(6)-acetyl-L-lysyl-[protein] + CoA + H(+)</text>
        <dbReference type="Rhea" id="RHEA:45948"/>
        <dbReference type="Rhea" id="RHEA-COMP:9752"/>
        <dbReference type="Rhea" id="RHEA-COMP:10731"/>
        <dbReference type="ChEBI" id="CHEBI:15378"/>
        <dbReference type="ChEBI" id="CHEBI:29969"/>
        <dbReference type="ChEBI" id="CHEBI:57287"/>
        <dbReference type="ChEBI" id="CHEBI:57288"/>
        <dbReference type="ChEBI" id="CHEBI:61930"/>
        <dbReference type="EC" id="2.3.1.48"/>
    </reaction>
</comment>
<keyword evidence="16" id="KW-1185">Reference proteome</keyword>
<dbReference type="GO" id="GO:0005634">
    <property type="term" value="C:nucleus"/>
    <property type="evidence" value="ECO:0000318"/>
    <property type="project" value="GO_Central"/>
</dbReference>
<keyword evidence="6" id="KW-0863">Zinc-finger</keyword>
<dbReference type="InterPro" id="IPR016181">
    <property type="entry name" value="Acyl_CoA_acyltransferase"/>
</dbReference>
<feature type="compositionally biased region" description="Basic and acidic residues" evidence="13">
    <location>
        <begin position="131"/>
        <end position="147"/>
    </location>
</feature>
<dbReference type="FunFam" id="3.30.60.60:FF:000001">
    <property type="entry name" value="Histone acetyltransferase"/>
    <property type="match status" value="1"/>
</dbReference>
<dbReference type="InterPro" id="IPR050603">
    <property type="entry name" value="MYST_HAT"/>
</dbReference>
<evidence type="ECO:0000313" key="16">
    <source>
        <dbReference type="Proteomes" id="UP000006906"/>
    </source>
</evidence>
<proteinExistence type="inferred from homology"/>